<keyword evidence="3" id="KW-1185">Reference proteome</keyword>
<reference evidence="2 3" key="1">
    <citation type="journal article" date="2018" name="Evol. Lett.">
        <title>Horizontal gene cluster transfer increased hallucinogenic mushroom diversity.</title>
        <authorList>
            <person name="Reynolds H.T."/>
            <person name="Vijayakumar V."/>
            <person name="Gluck-Thaler E."/>
            <person name="Korotkin H.B."/>
            <person name="Matheny P.B."/>
            <person name="Slot J.C."/>
        </authorList>
    </citation>
    <scope>NUCLEOTIDE SEQUENCE [LARGE SCALE GENOMIC DNA]</scope>
    <source>
        <strain evidence="2 3">SRW20</strain>
    </source>
</reference>
<sequence length="255" mass="28681">MNDEQVSSAIISLGLDLSSTPGRAKELEPIFRENGQIICFHYGFMETLETMVTTFLAEALLTFRHHAVLWLSGSIILAQWIIALYVMSQSSKGTDQVALLLPVPTFPLPELPDLPPYHAFDGLAFLAIMVVTVRANRRYGVLPLMRIIQQDGIIYFFVLFSSNLVWLLLLLHARPALKFLHNQLSTIMINRITLNLKQSRHTDLFRVYGHGTANDVELQKLGHGTAQSNTFVETFPEFTSTHGKEQSRISQAPTC</sequence>
<evidence type="ECO:0000313" key="2">
    <source>
        <dbReference type="EMBL" id="PPQ95299.1"/>
    </source>
</evidence>
<comment type="caution">
    <text evidence="2">The sequence shown here is derived from an EMBL/GenBank/DDBJ whole genome shotgun (WGS) entry which is preliminary data.</text>
</comment>
<keyword evidence="1" id="KW-0472">Membrane</keyword>
<keyword evidence="1" id="KW-0812">Transmembrane</keyword>
<dbReference type="OrthoDB" id="3193253at2759"/>
<dbReference type="InParanoid" id="A0A409XX22"/>
<feature type="transmembrane region" description="Helical" evidence="1">
    <location>
        <begin position="67"/>
        <end position="87"/>
    </location>
</feature>
<keyword evidence="1" id="KW-1133">Transmembrane helix</keyword>
<proteinExistence type="predicted"/>
<feature type="transmembrane region" description="Helical" evidence="1">
    <location>
        <begin position="116"/>
        <end position="133"/>
    </location>
</feature>
<evidence type="ECO:0000313" key="3">
    <source>
        <dbReference type="Proteomes" id="UP000284706"/>
    </source>
</evidence>
<dbReference type="AlphaFoldDB" id="A0A409XX22"/>
<accession>A0A409XX22</accession>
<protein>
    <submittedName>
        <fullName evidence="2">Uncharacterized protein</fullName>
    </submittedName>
</protein>
<organism evidence="2 3">
    <name type="scientific">Gymnopilus dilepis</name>
    <dbReference type="NCBI Taxonomy" id="231916"/>
    <lineage>
        <taxon>Eukaryota</taxon>
        <taxon>Fungi</taxon>
        <taxon>Dikarya</taxon>
        <taxon>Basidiomycota</taxon>
        <taxon>Agaricomycotina</taxon>
        <taxon>Agaricomycetes</taxon>
        <taxon>Agaricomycetidae</taxon>
        <taxon>Agaricales</taxon>
        <taxon>Agaricineae</taxon>
        <taxon>Hymenogastraceae</taxon>
        <taxon>Gymnopilus</taxon>
    </lineage>
</organism>
<gene>
    <name evidence="2" type="ORF">CVT26_014873</name>
</gene>
<dbReference type="Proteomes" id="UP000284706">
    <property type="component" value="Unassembled WGS sequence"/>
</dbReference>
<dbReference type="EMBL" id="NHYE01001430">
    <property type="protein sequence ID" value="PPQ95299.1"/>
    <property type="molecule type" value="Genomic_DNA"/>
</dbReference>
<name>A0A409XX22_9AGAR</name>
<evidence type="ECO:0000256" key="1">
    <source>
        <dbReference type="SAM" id="Phobius"/>
    </source>
</evidence>
<feature type="transmembrane region" description="Helical" evidence="1">
    <location>
        <begin position="153"/>
        <end position="173"/>
    </location>
</feature>
<dbReference type="STRING" id="231916.A0A409XX22"/>